<dbReference type="EMBL" id="LQRT01000024">
    <property type="protein sequence ID" value="KZS39653.1"/>
    <property type="molecule type" value="Genomic_DNA"/>
</dbReference>
<dbReference type="OrthoDB" id="644302at2"/>
<dbReference type="SUPFAM" id="SSF56973">
    <property type="entry name" value="Aerolisin/ETX pore-forming domain"/>
    <property type="match status" value="1"/>
</dbReference>
<evidence type="ECO:0000313" key="2">
    <source>
        <dbReference type="Proteomes" id="UP000076715"/>
    </source>
</evidence>
<proteinExistence type="predicted"/>
<dbReference type="RefSeq" id="WP_066315323.1">
    <property type="nucleotide sequence ID" value="NZ_CANLSS010000015.1"/>
</dbReference>
<accession>A0A162Z9W6</accession>
<name>A0A162Z9W6_9FLAO</name>
<sequence length="522" mass="59522">MTYFKKTFFAISIASLCLWSCQEPEIAEESAETIPQIRIDEINHTSKDILKKVFAEALAKSLNESVSLRMLLKEESLKKFDNDYDVLYHMIKDRQLLDGKTLRTTLENHLGEEKLLEIEQELPTLTIFIPELPEDSFSADIWDATTQIPHVAYNVKSTNDVPVIKSNSEIFVLPSHEIPLFPVIVVKENERVILDGKSSSKGFSTKNSEKNILKTNDGISFRFLDDSFNRNLNKENESFSEKDLAKSTVDPKHIAAFDFFENQAGWQRDHLYYNQSPTSPKGPFLFDFQEHITSFRLKGGGGWSNGVVAYNKIADQTGDPRIGIQYVQGYPQTYGSWTDGVFEFKVTALINAKNGIGSEFITYFPVQARDLFRIRRSTPSGEDYNTLRLRHLRTKRVNLNLPLIKWDLDQYASTIKIEIEEVDRTEAITTTDTRTVKYATNFGFDIGFGKKVKIGLEFGASREETKTQTITKTYTAENDRLGAIIADFADDCVRKSSSNNYSVGRRYTTGWFEIDLAPLRVQ</sequence>
<evidence type="ECO:0000313" key="1">
    <source>
        <dbReference type="EMBL" id="KZS39653.1"/>
    </source>
</evidence>
<reference evidence="1 2" key="1">
    <citation type="submission" date="2016-01" db="EMBL/GenBank/DDBJ databases">
        <title>The draft genome sequence of Aquimarina sp. RZW4-3-2.</title>
        <authorList>
            <person name="Wang Y."/>
        </authorList>
    </citation>
    <scope>NUCLEOTIDE SEQUENCE [LARGE SCALE GENOMIC DNA]</scope>
    <source>
        <strain evidence="1 2">RZW4-3-2</strain>
    </source>
</reference>
<comment type="caution">
    <text evidence="1">The sequence shown here is derived from an EMBL/GenBank/DDBJ whole genome shotgun (WGS) entry which is preliminary data.</text>
</comment>
<dbReference type="AlphaFoldDB" id="A0A162Z9W6"/>
<gene>
    <name evidence="1" type="ORF">AWE51_08355</name>
</gene>
<organism evidence="1 2">
    <name type="scientific">Aquimarina aggregata</name>
    <dbReference type="NCBI Taxonomy" id="1642818"/>
    <lineage>
        <taxon>Bacteria</taxon>
        <taxon>Pseudomonadati</taxon>
        <taxon>Bacteroidota</taxon>
        <taxon>Flavobacteriia</taxon>
        <taxon>Flavobacteriales</taxon>
        <taxon>Flavobacteriaceae</taxon>
        <taxon>Aquimarina</taxon>
    </lineage>
</organism>
<keyword evidence="2" id="KW-1185">Reference proteome</keyword>
<protein>
    <submittedName>
        <fullName evidence="1">Uncharacterized protein</fullName>
    </submittedName>
</protein>
<dbReference type="STRING" id="1642818.AWE51_08355"/>
<dbReference type="Proteomes" id="UP000076715">
    <property type="component" value="Unassembled WGS sequence"/>
</dbReference>